<dbReference type="EMBL" id="CAEZYF010000007">
    <property type="protein sequence ID" value="CAB4722266.1"/>
    <property type="molecule type" value="Genomic_DNA"/>
</dbReference>
<organism evidence="4">
    <name type="scientific">freshwater metagenome</name>
    <dbReference type="NCBI Taxonomy" id="449393"/>
    <lineage>
        <taxon>unclassified sequences</taxon>
        <taxon>metagenomes</taxon>
        <taxon>ecological metagenomes</taxon>
    </lineage>
</organism>
<dbReference type="Gene3D" id="3.50.50.60">
    <property type="entry name" value="FAD/NAD(P)-binding domain"/>
    <property type="match status" value="1"/>
</dbReference>
<dbReference type="InterPro" id="IPR002938">
    <property type="entry name" value="FAD-bd"/>
</dbReference>
<dbReference type="GO" id="GO:0016628">
    <property type="term" value="F:oxidoreductase activity, acting on the CH-CH group of donors, NAD or NADP as acceptor"/>
    <property type="evidence" value="ECO:0007669"/>
    <property type="project" value="InterPro"/>
</dbReference>
<name>A0A6J6Y784_9ZZZZ</name>
<accession>A0A6J6Y784</accession>
<reference evidence="4" key="1">
    <citation type="submission" date="2020-05" db="EMBL/GenBank/DDBJ databases">
        <authorList>
            <person name="Chiriac C."/>
            <person name="Salcher M."/>
            <person name="Ghai R."/>
            <person name="Kavagutti S V."/>
        </authorList>
    </citation>
    <scope>NUCLEOTIDE SEQUENCE</scope>
</reference>
<dbReference type="PANTHER" id="PTHR42685:SF22">
    <property type="entry name" value="CONDITIONED MEDIUM FACTOR RECEPTOR 1"/>
    <property type="match status" value="1"/>
</dbReference>
<dbReference type="NCBIfam" id="TIGR02032">
    <property type="entry name" value="GG-red-SF"/>
    <property type="match status" value="1"/>
</dbReference>
<evidence type="ECO:0000313" key="5">
    <source>
        <dbReference type="EMBL" id="CAB4853597.1"/>
    </source>
</evidence>
<dbReference type="PRINTS" id="PR00420">
    <property type="entry name" value="RNGMNOXGNASE"/>
</dbReference>
<feature type="domain" description="FAD-binding" evidence="1">
    <location>
        <begin position="18"/>
        <end position="349"/>
    </location>
</feature>
<dbReference type="SUPFAM" id="SSF51905">
    <property type="entry name" value="FAD/NAD(P)-binding domain"/>
    <property type="match status" value="1"/>
</dbReference>
<evidence type="ECO:0000313" key="6">
    <source>
        <dbReference type="EMBL" id="CAB4923537.1"/>
    </source>
</evidence>
<dbReference type="EMBL" id="CAFBMT010000004">
    <property type="protein sequence ID" value="CAB4923537.1"/>
    <property type="molecule type" value="Genomic_DNA"/>
</dbReference>
<proteinExistence type="predicted"/>
<evidence type="ECO:0000313" key="3">
    <source>
        <dbReference type="EMBL" id="CAB4722266.1"/>
    </source>
</evidence>
<dbReference type="PANTHER" id="PTHR42685">
    <property type="entry name" value="GERANYLGERANYL DIPHOSPHATE REDUCTASE"/>
    <property type="match status" value="1"/>
</dbReference>
<dbReference type="EMBL" id="CAFBIY010000289">
    <property type="protein sequence ID" value="CAB4853597.1"/>
    <property type="molecule type" value="Genomic_DNA"/>
</dbReference>
<dbReference type="InterPro" id="IPR050407">
    <property type="entry name" value="Geranylgeranyl_reductase"/>
</dbReference>
<evidence type="ECO:0000313" key="2">
    <source>
        <dbReference type="EMBL" id="CAB4363032.1"/>
    </source>
</evidence>
<dbReference type="EMBL" id="CAFAAV010000017">
    <property type="protein sequence ID" value="CAB4805240.1"/>
    <property type="molecule type" value="Genomic_DNA"/>
</dbReference>
<sequence length="427" mass="46881">MTETQPGNSPPTSGSITTDVLVIGGGPAGAAAGYWLARHGHDVTIVERKTFPREKTCGDGLTPRAVYQLGEMGLADELSKYHRYEGLRAMGMGKTLELQWPSHSIYPQHGYVVRRRDLDQMVALNAEKAGATLLQGYEALQPILDRGFVRGATVQTKDGETKDIHAKYVIVADGANSRFGRALGTFRTREWPYGTAIRTYWQSPKHDDPWIESALDVKDRNGNPMPGYGWIFPVGDGTVNIGVGLLSTFRDFKSVNTTHLLDAYAHQVAERWEIDPGNPEVKATSGRIPMGGSVGPKAGPSYLVVGDAAGSVNPFNGEGIDYAYETARMAAQVLHEALVSNDPSVLQQYPRMIDDEYGEYFKVARLFARIIGKPTLMRELTRVGMNSRTLMEWVLRIMANLLREDEKGPAELAYKAAAKLVKLAPNA</sequence>
<dbReference type="InterPro" id="IPR011777">
    <property type="entry name" value="Geranylgeranyl_Rdtase_fam"/>
</dbReference>
<dbReference type="AlphaFoldDB" id="A0A6J6Y784"/>
<evidence type="ECO:0000313" key="7">
    <source>
        <dbReference type="EMBL" id="CAB4996104.1"/>
    </source>
</evidence>
<dbReference type="InterPro" id="IPR036188">
    <property type="entry name" value="FAD/NAD-bd_sf"/>
</dbReference>
<protein>
    <submittedName>
        <fullName evidence="4">Unannotated protein</fullName>
    </submittedName>
</protein>
<gene>
    <name evidence="3" type="ORF">UFOPK2656_01444</name>
    <name evidence="4" type="ORF">UFOPK3099_00374</name>
    <name evidence="5" type="ORF">UFOPK3267_03129</name>
    <name evidence="6" type="ORF">UFOPK3651_01015</name>
    <name evidence="7" type="ORF">UFOPK3931_01809</name>
    <name evidence="2" type="ORF">UFOPK4189_00810</name>
</gene>
<dbReference type="EMBL" id="CAESGF010000004">
    <property type="protein sequence ID" value="CAB4363032.1"/>
    <property type="molecule type" value="Genomic_DNA"/>
</dbReference>
<dbReference type="GO" id="GO:0071949">
    <property type="term" value="F:FAD binding"/>
    <property type="evidence" value="ECO:0007669"/>
    <property type="project" value="InterPro"/>
</dbReference>
<evidence type="ECO:0000313" key="4">
    <source>
        <dbReference type="EMBL" id="CAB4805240.1"/>
    </source>
</evidence>
<evidence type="ECO:0000259" key="1">
    <source>
        <dbReference type="Pfam" id="PF01494"/>
    </source>
</evidence>
<dbReference type="EMBL" id="CAFBOL010000048">
    <property type="protein sequence ID" value="CAB4996104.1"/>
    <property type="molecule type" value="Genomic_DNA"/>
</dbReference>
<dbReference type="Pfam" id="PF01494">
    <property type="entry name" value="FAD_binding_3"/>
    <property type="match status" value="1"/>
</dbReference>